<dbReference type="Proteomes" id="UP000649617">
    <property type="component" value="Unassembled WGS sequence"/>
</dbReference>
<dbReference type="EMBL" id="CAJNIZ010007338">
    <property type="protein sequence ID" value="CAE7257271.1"/>
    <property type="molecule type" value="Genomic_DNA"/>
</dbReference>
<protein>
    <submittedName>
        <fullName evidence="6">Spon1 protein</fullName>
    </submittedName>
</protein>
<sequence length="271" mass="29697">CSEDSLGKTFDTGKDYLGSGIMKTCGGNKACVALYDKGCDGGFRVCRDLELLPEEGSCVYVKTEIGEGMPCDGKIFEGMKCNRQNCPIDCEYRAWSDWGACTSECPGTRERSRRVKKRPMYGGLPCNSTTQAEECSNVCVDCEWSDWTAWRNCSASCGGGMQERGREIAVEVEGFGKNCSGDAEERKQCNTQDCPVDCETSDWSNWSGCEPFCQGLQNQTRTVTLQAAHGGMPCGPLFHSRPCNNTCLDCLWSNWTEWDQCSVSCGGGVQS</sequence>
<accession>A0A812M3V2</accession>
<reference evidence="6" key="1">
    <citation type="submission" date="2021-02" db="EMBL/GenBank/DDBJ databases">
        <authorList>
            <person name="Dougan E. K."/>
            <person name="Rhodes N."/>
            <person name="Thang M."/>
            <person name="Chan C."/>
        </authorList>
    </citation>
    <scope>NUCLEOTIDE SEQUENCE</scope>
</reference>
<gene>
    <name evidence="6" type="primary">Spon1</name>
    <name evidence="6" type="ORF">SPIL2461_LOCUS5266</name>
</gene>
<dbReference type="Gene3D" id="2.20.100.10">
    <property type="entry name" value="Thrombospondin type-1 (TSP1) repeat"/>
    <property type="match status" value="4"/>
</dbReference>
<keyword evidence="1" id="KW-0732">Signal</keyword>
<evidence type="ECO:0000256" key="2">
    <source>
        <dbReference type="ARBA" id="ARBA00022737"/>
    </source>
</evidence>
<evidence type="ECO:0000313" key="7">
    <source>
        <dbReference type="Proteomes" id="UP000649617"/>
    </source>
</evidence>
<feature type="domain" description="Spondin-like TSP1" evidence="5">
    <location>
        <begin position="142"/>
        <end position="194"/>
    </location>
</feature>
<dbReference type="PANTHER" id="PTHR22906">
    <property type="entry name" value="PROPERDIN"/>
    <property type="match status" value="1"/>
</dbReference>
<dbReference type="InterPro" id="IPR044004">
    <property type="entry name" value="TSP1_spondin_dom"/>
</dbReference>
<organism evidence="6 7">
    <name type="scientific">Symbiodinium pilosum</name>
    <name type="common">Dinoflagellate</name>
    <dbReference type="NCBI Taxonomy" id="2952"/>
    <lineage>
        <taxon>Eukaryota</taxon>
        <taxon>Sar</taxon>
        <taxon>Alveolata</taxon>
        <taxon>Dinophyceae</taxon>
        <taxon>Suessiales</taxon>
        <taxon>Symbiodiniaceae</taxon>
        <taxon>Symbiodinium</taxon>
    </lineage>
</organism>
<dbReference type="SUPFAM" id="SSF82895">
    <property type="entry name" value="TSP-1 type 1 repeat"/>
    <property type="match status" value="4"/>
</dbReference>
<feature type="non-terminal residue" evidence="6">
    <location>
        <position position="1"/>
    </location>
</feature>
<dbReference type="InterPro" id="IPR000884">
    <property type="entry name" value="TSP1_rpt"/>
</dbReference>
<evidence type="ECO:0000256" key="3">
    <source>
        <dbReference type="ARBA" id="ARBA00023157"/>
    </source>
</evidence>
<keyword evidence="3" id="KW-1015">Disulfide bond</keyword>
<dbReference type="OrthoDB" id="336181at2759"/>
<feature type="non-terminal residue" evidence="6">
    <location>
        <position position="271"/>
    </location>
</feature>
<comment type="caution">
    <text evidence="6">The sequence shown here is derived from an EMBL/GenBank/DDBJ whole genome shotgun (WGS) entry which is preliminary data.</text>
</comment>
<keyword evidence="2" id="KW-0677">Repeat</keyword>
<dbReference type="SMART" id="SM00209">
    <property type="entry name" value="TSP1"/>
    <property type="match status" value="3"/>
</dbReference>
<evidence type="ECO:0000313" key="6">
    <source>
        <dbReference type="EMBL" id="CAE7257271.1"/>
    </source>
</evidence>
<name>A0A812M3V2_SYMPI</name>
<dbReference type="InterPro" id="IPR052065">
    <property type="entry name" value="Compl_asym_regulator"/>
</dbReference>
<keyword evidence="7" id="KW-1185">Reference proteome</keyword>
<proteinExistence type="predicted"/>
<keyword evidence="4" id="KW-0325">Glycoprotein</keyword>
<dbReference type="PANTHER" id="PTHR22906:SF49">
    <property type="entry name" value="COADHESIN-LIKE"/>
    <property type="match status" value="1"/>
</dbReference>
<evidence type="ECO:0000256" key="4">
    <source>
        <dbReference type="ARBA" id="ARBA00023180"/>
    </source>
</evidence>
<dbReference type="InterPro" id="IPR036383">
    <property type="entry name" value="TSP1_rpt_sf"/>
</dbReference>
<evidence type="ECO:0000256" key="1">
    <source>
        <dbReference type="ARBA" id="ARBA00022729"/>
    </source>
</evidence>
<dbReference type="Pfam" id="PF00090">
    <property type="entry name" value="TSP_1"/>
    <property type="match status" value="2"/>
</dbReference>
<dbReference type="Pfam" id="PF19028">
    <property type="entry name" value="TSP1_spondin"/>
    <property type="match status" value="2"/>
</dbReference>
<dbReference type="PROSITE" id="PS50092">
    <property type="entry name" value="TSP1"/>
    <property type="match status" value="4"/>
</dbReference>
<dbReference type="AlphaFoldDB" id="A0A812M3V2"/>
<feature type="domain" description="Spondin-like TSP1" evidence="5">
    <location>
        <begin position="198"/>
        <end position="245"/>
    </location>
</feature>
<evidence type="ECO:0000259" key="5">
    <source>
        <dbReference type="Pfam" id="PF19028"/>
    </source>
</evidence>